<evidence type="ECO:0000313" key="2">
    <source>
        <dbReference type="EMBL" id="KAG5650630.1"/>
    </source>
</evidence>
<feature type="compositionally biased region" description="Low complexity" evidence="1">
    <location>
        <begin position="440"/>
        <end position="450"/>
    </location>
</feature>
<accession>A0A9P7GJV9</accession>
<feature type="region of interest" description="Disordered" evidence="1">
    <location>
        <begin position="109"/>
        <end position="181"/>
    </location>
</feature>
<protein>
    <submittedName>
        <fullName evidence="2">Uncharacterized protein</fullName>
    </submittedName>
</protein>
<organism evidence="2 3">
    <name type="scientific">Sphagnurus paluster</name>
    <dbReference type="NCBI Taxonomy" id="117069"/>
    <lineage>
        <taxon>Eukaryota</taxon>
        <taxon>Fungi</taxon>
        <taxon>Dikarya</taxon>
        <taxon>Basidiomycota</taxon>
        <taxon>Agaricomycotina</taxon>
        <taxon>Agaricomycetes</taxon>
        <taxon>Agaricomycetidae</taxon>
        <taxon>Agaricales</taxon>
        <taxon>Tricholomatineae</taxon>
        <taxon>Lyophyllaceae</taxon>
        <taxon>Sphagnurus</taxon>
    </lineage>
</organism>
<feature type="region of interest" description="Disordered" evidence="1">
    <location>
        <begin position="649"/>
        <end position="894"/>
    </location>
</feature>
<feature type="compositionally biased region" description="Low complexity" evidence="1">
    <location>
        <begin position="1085"/>
        <end position="1095"/>
    </location>
</feature>
<feature type="compositionally biased region" description="Low complexity" evidence="1">
    <location>
        <begin position="242"/>
        <end position="252"/>
    </location>
</feature>
<name>A0A9P7GJV9_9AGAR</name>
<comment type="caution">
    <text evidence="2">The sequence shown here is derived from an EMBL/GenBank/DDBJ whole genome shotgun (WGS) entry which is preliminary data.</text>
</comment>
<feature type="region of interest" description="Disordered" evidence="1">
    <location>
        <begin position="232"/>
        <end position="272"/>
    </location>
</feature>
<feature type="compositionally biased region" description="Basic and acidic residues" evidence="1">
    <location>
        <begin position="674"/>
        <end position="711"/>
    </location>
</feature>
<proteinExistence type="predicted"/>
<feature type="compositionally biased region" description="Basic and acidic residues" evidence="1">
    <location>
        <begin position="652"/>
        <end position="667"/>
    </location>
</feature>
<feature type="compositionally biased region" description="Low complexity" evidence="1">
    <location>
        <begin position="379"/>
        <end position="393"/>
    </location>
</feature>
<feature type="region of interest" description="Disordered" evidence="1">
    <location>
        <begin position="1045"/>
        <end position="1066"/>
    </location>
</feature>
<feature type="compositionally biased region" description="Basic and acidic residues" evidence="1">
    <location>
        <begin position="728"/>
        <end position="743"/>
    </location>
</feature>
<feature type="region of interest" description="Disordered" evidence="1">
    <location>
        <begin position="75"/>
        <end position="94"/>
    </location>
</feature>
<reference evidence="2" key="2">
    <citation type="submission" date="2021-10" db="EMBL/GenBank/DDBJ databases">
        <title>Phylogenomics reveals ancestral predisposition of the termite-cultivated fungus Termitomyces towards a domesticated lifestyle.</title>
        <authorList>
            <person name="Auxier B."/>
            <person name="Grum-Grzhimaylo A."/>
            <person name="Cardenas M.E."/>
            <person name="Lodge J.D."/>
            <person name="Laessoe T."/>
            <person name="Pedersen O."/>
            <person name="Smith M.E."/>
            <person name="Kuyper T.W."/>
            <person name="Franco-Molano E.A."/>
            <person name="Baroni T.J."/>
            <person name="Aanen D.K."/>
        </authorList>
    </citation>
    <scope>NUCLEOTIDE SEQUENCE</scope>
    <source>
        <strain evidence="2">D49</strain>
    </source>
</reference>
<evidence type="ECO:0000256" key="1">
    <source>
        <dbReference type="SAM" id="MobiDB-lite"/>
    </source>
</evidence>
<feature type="region of interest" description="Disordered" evidence="1">
    <location>
        <begin position="308"/>
        <end position="335"/>
    </location>
</feature>
<feature type="region of interest" description="Disordered" evidence="1">
    <location>
        <begin position="439"/>
        <end position="473"/>
    </location>
</feature>
<feature type="region of interest" description="Disordered" evidence="1">
    <location>
        <begin position="42"/>
        <end position="64"/>
    </location>
</feature>
<evidence type="ECO:0000313" key="3">
    <source>
        <dbReference type="Proteomes" id="UP000717328"/>
    </source>
</evidence>
<keyword evidence="3" id="KW-1185">Reference proteome</keyword>
<feature type="region of interest" description="Disordered" evidence="1">
    <location>
        <begin position="926"/>
        <end position="948"/>
    </location>
</feature>
<feature type="compositionally biased region" description="Polar residues" evidence="1">
    <location>
        <begin position="163"/>
        <end position="176"/>
    </location>
</feature>
<feature type="compositionally biased region" description="Low complexity" evidence="1">
    <location>
        <begin position="881"/>
        <end position="892"/>
    </location>
</feature>
<feature type="compositionally biased region" description="Low complexity" evidence="1">
    <location>
        <begin position="785"/>
        <end position="821"/>
    </location>
</feature>
<feature type="compositionally biased region" description="Polar residues" evidence="1">
    <location>
        <begin position="122"/>
        <end position="136"/>
    </location>
</feature>
<dbReference type="Proteomes" id="UP000717328">
    <property type="component" value="Unassembled WGS sequence"/>
</dbReference>
<feature type="compositionally biased region" description="Polar residues" evidence="1">
    <location>
        <begin position="822"/>
        <end position="850"/>
    </location>
</feature>
<dbReference type="OrthoDB" id="3237291at2759"/>
<feature type="compositionally biased region" description="Low complexity" evidence="1">
    <location>
        <begin position="359"/>
        <end position="370"/>
    </location>
</feature>
<feature type="region of interest" description="Disordered" evidence="1">
    <location>
        <begin position="1085"/>
        <end position="1157"/>
    </location>
</feature>
<feature type="compositionally biased region" description="Polar residues" evidence="1">
    <location>
        <begin position="1105"/>
        <end position="1131"/>
    </location>
</feature>
<gene>
    <name evidence="2" type="ORF">H0H81_011543</name>
</gene>
<sequence>MSVLFFNCVHVVSDLTLTCRTSRGQAPPVNLKERIAALQQRNVSPGTRPISPTAPAAPHPNSAGLRDKIAKFEKKGGVPVPRGSFGLGAPPLAENAPLKRRGELYGNRIPGSVKVSGGAPPSRSTSPFDTTRSFSMSGLEGEEYDDHTPSSPTFPMPRLTPHHTGNSAPRLTPNHTGNRHMSPHSTPFATALEMARRTEGNLETTLRPVDHDIADTHPFTEPDVPPIVSDVPTSETPHVLASEPESPEIPTEPLSPPAIVLSPSVEPDQEQGLSDPTKLLLEEDSSQISIPDINSEEASMVLAVEVSAPEPTEPLSEEESNHIPVPDNTTSDEASPVAPIVKVSAPEPNITSPTPVVTVTETVTEPDTPVADTPKSDVAEPASSPASDASLSPVGPFTLSNAVHDLGKVVAHIHDMFPDQISPLADPPAFRPFRIEETPAEQQQEQPKTQVKAKKSVPDLQIAPPPSSDAKADVNVSAVQHLQLPGDDASYLSSPRSSRPVSMIETSPSHVVVAHRVTPLTSRGVPVFLEPQHYEHFPPTPEPHESEFGTISMHKPSHSFSHARTYHGHGAADKMTHSSFSAVVHGKVTEVPPVPSSSYKQFYAKAPETPQMNRTRSAATEVPQSPGYGDLATLLHEAALLELTLEQGELPDEVKPLEKPEKKADKGQDEDEERLEREREAAARARVEEEKRKHEAVAKARAKQEARDSKSSKSSFRNPLLRSKSSHRREVSADSEASRDQHGRSKSFHPPAGAPPIPERAIATPDLDGDAASQISPGSARRYFSGLRRLASSSRSSIASGSYSRHSVSASSEMSSEDSLSIPTPTGLESASSTGSTIDSGHSATWTNHTVPWPAVSPKKSPGLGRAATFADKMFNRSRTKSTASAKSSKSAYDTIDRLTKSAATRSAVALIPPLDPVSFSLQVPGLPERDLPPLPDEPLISPPRRSTSLYVTSTSQFPPLYSMNPTSPVYVPPVPPLPIREITEPIGLDAMLSERLTSPVYTPHPSTASQGTQNLDALFSAKPTSPVYTPHHAAMKSHETITDSLASPKPESLLPSPKHPHDHRASWVSDFSMDSSTSSIPSPFFDSFPSVPDDTPLPPALTGRQRNFNSRPATQSFFDSAPLASSTMSTEFFGPSPSAYPRTRPATMSRISGDRR</sequence>
<dbReference type="EMBL" id="JABCKI010000398">
    <property type="protein sequence ID" value="KAG5650630.1"/>
    <property type="molecule type" value="Genomic_DNA"/>
</dbReference>
<reference evidence="2" key="1">
    <citation type="submission" date="2021-02" db="EMBL/GenBank/DDBJ databases">
        <authorList>
            <person name="Nieuwenhuis M."/>
            <person name="Van De Peppel L.J.J."/>
        </authorList>
    </citation>
    <scope>NUCLEOTIDE SEQUENCE</scope>
    <source>
        <strain evidence="2">D49</strain>
    </source>
</reference>
<dbReference type="AlphaFoldDB" id="A0A9P7GJV9"/>
<feature type="region of interest" description="Disordered" evidence="1">
    <location>
        <begin position="359"/>
        <end position="393"/>
    </location>
</feature>